<feature type="binding site" evidence="6">
    <location>
        <position position="86"/>
    </location>
    <ligand>
        <name>S-adenosyl-L-methionine</name>
        <dbReference type="ChEBI" id="CHEBI:59789"/>
    </ligand>
</feature>
<keyword evidence="5 6" id="KW-0949">S-adenosyl-L-methionine</keyword>
<dbReference type="InterPro" id="IPR003682">
    <property type="entry name" value="rRNA_ssu_MeTfrase_G"/>
</dbReference>
<evidence type="ECO:0000256" key="5">
    <source>
        <dbReference type="ARBA" id="ARBA00022691"/>
    </source>
</evidence>
<name>A0A0R2U4F8_9GAMM</name>
<dbReference type="EMBL" id="LICA01000163">
    <property type="protein sequence ID" value="KRO94294.1"/>
    <property type="molecule type" value="Genomic_DNA"/>
</dbReference>
<accession>A0A0R2U4F8</accession>
<dbReference type="SUPFAM" id="SSF53335">
    <property type="entry name" value="S-adenosyl-L-methionine-dependent methyltransferases"/>
    <property type="match status" value="1"/>
</dbReference>
<dbReference type="NCBIfam" id="TIGR00138">
    <property type="entry name" value="rsmG_gidB"/>
    <property type="match status" value="1"/>
</dbReference>
<dbReference type="GO" id="GO:0005829">
    <property type="term" value="C:cytosol"/>
    <property type="evidence" value="ECO:0007669"/>
    <property type="project" value="TreeGrafter"/>
</dbReference>
<gene>
    <name evidence="6" type="primary">rsmG</name>
    <name evidence="7" type="ORF">ABS24_05785</name>
</gene>
<comment type="similarity">
    <text evidence="6">Belongs to the methyltransferase superfamily. RNA methyltransferase RsmG family.</text>
</comment>
<keyword evidence="2 6" id="KW-0698">rRNA processing</keyword>
<dbReference type="PIRSF" id="PIRSF003078">
    <property type="entry name" value="GidB"/>
    <property type="match status" value="1"/>
</dbReference>
<organism evidence="7 8">
    <name type="scientific">SAR92 bacterium BACL26 MAG-121220-bin70</name>
    <dbReference type="NCBI Taxonomy" id="1655626"/>
    <lineage>
        <taxon>Bacteria</taxon>
        <taxon>Pseudomonadati</taxon>
        <taxon>Pseudomonadota</taxon>
        <taxon>Gammaproteobacteria</taxon>
        <taxon>Cellvibrionales</taxon>
        <taxon>Porticoccaceae</taxon>
        <taxon>SAR92 clade</taxon>
    </lineage>
</organism>
<dbReference type="Gene3D" id="3.40.50.150">
    <property type="entry name" value="Vaccinia Virus protein VP39"/>
    <property type="match status" value="1"/>
</dbReference>
<feature type="binding site" evidence="6">
    <location>
        <position position="152"/>
    </location>
    <ligand>
        <name>S-adenosyl-L-methionine</name>
        <dbReference type="ChEBI" id="CHEBI:59789"/>
    </ligand>
</feature>
<dbReference type="PANTHER" id="PTHR31760">
    <property type="entry name" value="S-ADENOSYL-L-METHIONINE-DEPENDENT METHYLTRANSFERASES SUPERFAMILY PROTEIN"/>
    <property type="match status" value="1"/>
</dbReference>
<keyword evidence="3 6" id="KW-0489">Methyltransferase</keyword>
<sequence length="218" mass="24605">MNSKYYTGGGNSQKIDQLKLGLESLHLPCSEHQINQLLKYLDMLERWNKAYNLTAIRDPFDMIHLHILDSLAISDELKGDDFIDVGTGPGLPGIPLAILNQDKNFTLLDSNGKKTRFLFQVKLELGLANMSEVNKRVEEFNPQKTYDCVLSRAFSSLSDMVQNCQHLLNPDGYFLAMKGKLPQTELSQLPKNYKVEKLSSINVPGVDGQRHLIKIVKT</sequence>
<keyword evidence="4 6" id="KW-0808">Transferase</keyword>
<comment type="catalytic activity">
    <reaction evidence="6">
        <text>guanosine(527) in 16S rRNA + S-adenosyl-L-methionine = N(7)-methylguanosine(527) in 16S rRNA + S-adenosyl-L-homocysteine</text>
        <dbReference type="Rhea" id="RHEA:42732"/>
        <dbReference type="Rhea" id="RHEA-COMP:10209"/>
        <dbReference type="Rhea" id="RHEA-COMP:10210"/>
        <dbReference type="ChEBI" id="CHEBI:57856"/>
        <dbReference type="ChEBI" id="CHEBI:59789"/>
        <dbReference type="ChEBI" id="CHEBI:74269"/>
        <dbReference type="ChEBI" id="CHEBI:74480"/>
        <dbReference type="EC" id="2.1.1.170"/>
    </reaction>
</comment>
<reference evidence="7 8" key="1">
    <citation type="submission" date="2015-10" db="EMBL/GenBank/DDBJ databases">
        <title>Metagenome-Assembled Genomes uncover a global brackish microbiome.</title>
        <authorList>
            <person name="Hugerth L.W."/>
            <person name="Larsson J."/>
            <person name="Alneberg J."/>
            <person name="Lindh M.V."/>
            <person name="Legrand C."/>
            <person name="Pinhassi J."/>
            <person name="Andersson A.F."/>
        </authorList>
    </citation>
    <scope>NUCLEOTIDE SEQUENCE [LARGE SCALE GENOMIC DNA]</scope>
    <source>
        <strain evidence="7">BACL26 MAG-121220-bin70</strain>
    </source>
</reference>
<evidence type="ECO:0000256" key="6">
    <source>
        <dbReference type="HAMAP-Rule" id="MF_00074"/>
    </source>
</evidence>
<protein>
    <recommendedName>
        <fullName evidence="6">Ribosomal RNA small subunit methyltransferase G</fullName>
        <ecNumber evidence="6">2.1.1.170</ecNumber>
    </recommendedName>
    <alternativeName>
        <fullName evidence="6">16S rRNA 7-methylguanosine methyltransferase</fullName>
        <shortName evidence="6">16S rRNA m7G methyltransferase</shortName>
    </alternativeName>
</protein>
<dbReference type="PANTHER" id="PTHR31760:SF0">
    <property type="entry name" value="S-ADENOSYL-L-METHIONINE-DEPENDENT METHYLTRANSFERASES SUPERFAMILY PROTEIN"/>
    <property type="match status" value="1"/>
</dbReference>
<feature type="binding site" evidence="6">
    <location>
        <begin position="137"/>
        <end position="138"/>
    </location>
    <ligand>
        <name>S-adenosyl-L-methionine</name>
        <dbReference type="ChEBI" id="CHEBI:59789"/>
    </ligand>
</feature>
<comment type="caution">
    <text evidence="7">The sequence shown here is derived from an EMBL/GenBank/DDBJ whole genome shotgun (WGS) entry which is preliminary data.</text>
</comment>
<dbReference type="EC" id="2.1.1.170" evidence="6"/>
<dbReference type="HAMAP" id="MF_00074">
    <property type="entry name" value="16SrRNA_methyltr_G"/>
    <property type="match status" value="1"/>
</dbReference>
<dbReference type="GO" id="GO:0070043">
    <property type="term" value="F:rRNA (guanine-N7-)-methyltransferase activity"/>
    <property type="evidence" value="ECO:0007669"/>
    <property type="project" value="UniProtKB-UniRule"/>
</dbReference>
<evidence type="ECO:0000256" key="3">
    <source>
        <dbReference type="ARBA" id="ARBA00022603"/>
    </source>
</evidence>
<feature type="binding site" evidence="6">
    <location>
        <position position="91"/>
    </location>
    <ligand>
        <name>S-adenosyl-L-methionine</name>
        <dbReference type="ChEBI" id="CHEBI:59789"/>
    </ligand>
</feature>
<evidence type="ECO:0000313" key="7">
    <source>
        <dbReference type="EMBL" id="KRO94294.1"/>
    </source>
</evidence>
<evidence type="ECO:0000256" key="1">
    <source>
        <dbReference type="ARBA" id="ARBA00022490"/>
    </source>
</evidence>
<dbReference type="Proteomes" id="UP000051213">
    <property type="component" value="Unassembled WGS sequence"/>
</dbReference>
<comment type="function">
    <text evidence="6">Specifically methylates the N7 position of guanine in position 527 of 16S rRNA.</text>
</comment>
<comment type="caution">
    <text evidence="6">Lacks conserved residue(s) required for the propagation of feature annotation.</text>
</comment>
<evidence type="ECO:0000256" key="2">
    <source>
        <dbReference type="ARBA" id="ARBA00022552"/>
    </source>
</evidence>
<keyword evidence="1 6" id="KW-0963">Cytoplasm</keyword>
<dbReference type="AlphaFoldDB" id="A0A0R2U4F8"/>
<proteinExistence type="inferred from homology"/>
<dbReference type="InterPro" id="IPR029063">
    <property type="entry name" value="SAM-dependent_MTases_sf"/>
</dbReference>
<comment type="subcellular location">
    <subcellularLocation>
        <location evidence="6">Cytoplasm</location>
    </subcellularLocation>
</comment>
<evidence type="ECO:0000256" key="4">
    <source>
        <dbReference type="ARBA" id="ARBA00022679"/>
    </source>
</evidence>
<evidence type="ECO:0000313" key="8">
    <source>
        <dbReference type="Proteomes" id="UP000051213"/>
    </source>
</evidence>
<dbReference type="Pfam" id="PF02527">
    <property type="entry name" value="GidB"/>
    <property type="match status" value="1"/>
</dbReference>